<feature type="signal peptide" evidence="1">
    <location>
        <begin position="1"/>
        <end position="22"/>
    </location>
</feature>
<dbReference type="RefSeq" id="WP_271433842.1">
    <property type="nucleotide sequence ID" value="NZ_JAQIOY010000009.1"/>
</dbReference>
<organism evidence="2 3">
    <name type="scientific">Thalassococcus lentus</name>
    <dbReference type="NCBI Taxonomy" id="1210524"/>
    <lineage>
        <taxon>Bacteria</taxon>
        <taxon>Pseudomonadati</taxon>
        <taxon>Pseudomonadota</taxon>
        <taxon>Alphaproteobacteria</taxon>
        <taxon>Rhodobacterales</taxon>
        <taxon>Roseobacteraceae</taxon>
        <taxon>Thalassococcus</taxon>
    </lineage>
</organism>
<protein>
    <recommendedName>
        <fullName evidence="4">Transporter</fullName>
    </recommendedName>
</protein>
<gene>
    <name evidence="2" type="ORF">PFY00_17285</name>
</gene>
<evidence type="ECO:0000313" key="3">
    <source>
        <dbReference type="Proteomes" id="UP001210720"/>
    </source>
</evidence>
<name>A0ABT4XX77_9RHOB</name>
<accession>A0ABT4XX77</accession>
<comment type="caution">
    <text evidence="2">The sequence shown here is derived from an EMBL/GenBank/DDBJ whole genome shotgun (WGS) entry which is preliminary data.</text>
</comment>
<dbReference type="EMBL" id="JAQIOY010000009">
    <property type="protein sequence ID" value="MDA7426492.1"/>
    <property type="molecule type" value="Genomic_DNA"/>
</dbReference>
<evidence type="ECO:0000256" key="1">
    <source>
        <dbReference type="SAM" id="SignalP"/>
    </source>
</evidence>
<proteinExistence type="predicted"/>
<reference evidence="2 3" key="1">
    <citation type="submission" date="2023-01" db="EMBL/GenBank/DDBJ databases">
        <title>Thalassococcus onchidii sp. nov., isolated from a marine invertebrate from the South China Sea.</title>
        <authorList>
            <person name="Xu S."/>
            <person name="Liu Z."/>
            <person name="Xu Y."/>
        </authorList>
    </citation>
    <scope>NUCLEOTIDE SEQUENCE [LARGE SCALE GENOMIC DNA]</scope>
    <source>
        <strain evidence="2 3">KCTC 32084</strain>
    </source>
</reference>
<keyword evidence="3" id="KW-1185">Reference proteome</keyword>
<feature type="chain" id="PRO_5045643197" description="Transporter" evidence="1">
    <location>
        <begin position="23"/>
        <end position="226"/>
    </location>
</feature>
<evidence type="ECO:0008006" key="4">
    <source>
        <dbReference type="Google" id="ProtNLM"/>
    </source>
</evidence>
<sequence>MLGKWATVLCLTACAFVAQTLAASAGAWPREKGTGFTATSVRLSWPKDVLRTPKKLEPIQYNTFYFEYGLNHRLTVGLDLGRSVSGKDKTILFFKLPVRNAEDGPKISAHLGFGQVAGDTVIRPGLSLGWGLENGWISIDAFSEFGMTHGKSDSKVDITWGRKYPNDHKLILQLQTGDPATDPPFARLAPSYVFPLSDRLKLETGASWGLFGDDSLGLKVGVWASF</sequence>
<evidence type="ECO:0000313" key="2">
    <source>
        <dbReference type="EMBL" id="MDA7426492.1"/>
    </source>
</evidence>
<dbReference type="Proteomes" id="UP001210720">
    <property type="component" value="Unassembled WGS sequence"/>
</dbReference>
<keyword evidence="1" id="KW-0732">Signal</keyword>